<dbReference type="SUPFAM" id="SSF52980">
    <property type="entry name" value="Restriction endonuclease-like"/>
    <property type="match status" value="1"/>
</dbReference>
<organism evidence="3 4">
    <name type="scientific">Coleofasciculus chthonoplastes PCC 7420</name>
    <dbReference type="NCBI Taxonomy" id="118168"/>
    <lineage>
        <taxon>Bacteria</taxon>
        <taxon>Bacillati</taxon>
        <taxon>Cyanobacteriota</taxon>
        <taxon>Cyanophyceae</taxon>
        <taxon>Coleofasciculales</taxon>
        <taxon>Coleofasciculaceae</taxon>
        <taxon>Coleofasciculus</taxon>
    </lineage>
</organism>
<dbReference type="CDD" id="cd06260">
    <property type="entry name" value="DUF820-like"/>
    <property type="match status" value="1"/>
</dbReference>
<feature type="compositionally biased region" description="Polar residues" evidence="1">
    <location>
        <begin position="1"/>
        <end position="12"/>
    </location>
</feature>
<dbReference type="PANTHER" id="PTHR33352">
    <property type="entry name" value="SLR1095 PROTEIN"/>
    <property type="match status" value="1"/>
</dbReference>
<name>B4VJ73_9CYAN</name>
<dbReference type="eggNOG" id="COG4636">
    <property type="taxonomic scope" value="Bacteria"/>
</dbReference>
<evidence type="ECO:0000256" key="1">
    <source>
        <dbReference type="SAM" id="MobiDB-lite"/>
    </source>
</evidence>
<evidence type="ECO:0000313" key="3">
    <source>
        <dbReference type="EMBL" id="EDX78256.1"/>
    </source>
</evidence>
<dbReference type="InterPro" id="IPR012296">
    <property type="entry name" value="Nuclease_put_TT1808"/>
</dbReference>
<accession>B4VJ73</accession>
<proteinExistence type="predicted"/>
<feature type="region of interest" description="Disordered" evidence="1">
    <location>
        <begin position="1"/>
        <end position="20"/>
    </location>
</feature>
<reference evidence="3 4" key="1">
    <citation type="submission" date="2008-07" db="EMBL/GenBank/DDBJ databases">
        <authorList>
            <person name="Tandeau de Marsac N."/>
            <person name="Ferriera S."/>
            <person name="Johnson J."/>
            <person name="Kravitz S."/>
            <person name="Beeson K."/>
            <person name="Sutton G."/>
            <person name="Rogers Y.-H."/>
            <person name="Friedman R."/>
            <person name="Frazier M."/>
            <person name="Venter J.C."/>
        </authorList>
    </citation>
    <scope>NUCLEOTIDE SEQUENCE [LARGE SCALE GENOMIC DNA]</scope>
    <source>
        <strain evidence="3 4">PCC 7420</strain>
    </source>
</reference>
<dbReference type="Proteomes" id="UP000003835">
    <property type="component" value="Unassembled WGS sequence"/>
</dbReference>
<dbReference type="PANTHER" id="PTHR33352:SF2">
    <property type="entry name" value="SLL0995 PROTEIN"/>
    <property type="match status" value="1"/>
</dbReference>
<dbReference type="HOGENOM" id="CLU_075279_0_0_3"/>
<feature type="region of interest" description="Disordered" evidence="1">
    <location>
        <begin position="198"/>
        <end position="228"/>
    </location>
</feature>
<dbReference type="InterPro" id="IPR008538">
    <property type="entry name" value="Uma2"/>
</dbReference>
<dbReference type="EMBL" id="DS989842">
    <property type="protein sequence ID" value="EDX78256.1"/>
    <property type="molecule type" value="Genomic_DNA"/>
</dbReference>
<gene>
    <name evidence="3" type="ORF">MC7420_7994</name>
</gene>
<feature type="compositionally biased region" description="Basic and acidic residues" evidence="1">
    <location>
        <begin position="198"/>
        <end position="223"/>
    </location>
</feature>
<dbReference type="RefSeq" id="WP_006098690.1">
    <property type="nucleotide sequence ID" value="NZ_DS989842.1"/>
</dbReference>
<keyword evidence="4" id="KW-1185">Reference proteome</keyword>
<dbReference type="OrthoDB" id="483276at2"/>
<dbReference type="InterPro" id="IPR011335">
    <property type="entry name" value="Restrct_endonuc-II-like"/>
</dbReference>
<dbReference type="AlphaFoldDB" id="B4VJ73"/>
<sequence length="252" mass="29369">MIQQLQTDSTTDIIYPDSDGQPMADNTKQFRWIVTVKENIEILFAANADVFVAGDLLWYPIQGKPKTCQAPDVMVVFGRPKGDRGSYQQWREDNITPQVVFEILSPGNRAKKMAEKLLFYQRYGVEEYYIYDPDDIELTGLLRSGEWLDPIEDMNGWVSPRLGIRFELTPNTLVIYRPDGQRFLTPVELDHLREQERQRAEAERQRAEAERQRAEAERQRAEEAMAELGQEQQRYQALMEKLRARGIDPEQL</sequence>
<protein>
    <recommendedName>
        <fullName evidence="2">Putative restriction endonuclease domain-containing protein</fullName>
    </recommendedName>
</protein>
<evidence type="ECO:0000259" key="2">
    <source>
        <dbReference type="Pfam" id="PF05685"/>
    </source>
</evidence>
<dbReference type="STRING" id="118168.MC7420_7994"/>
<dbReference type="Gene3D" id="3.90.1570.10">
    <property type="entry name" value="tt1808, chain A"/>
    <property type="match status" value="1"/>
</dbReference>
<dbReference type="Pfam" id="PF05685">
    <property type="entry name" value="Uma2"/>
    <property type="match status" value="1"/>
</dbReference>
<evidence type="ECO:0000313" key="4">
    <source>
        <dbReference type="Proteomes" id="UP000003835"/>
    </source>
</evidence>
<feature type="domain" description="Putative restriction endonuclease" evidence="2">
    <location>
        <begin position="49"/>
        <end position="149"/>
    </location>
</feature>